<protein>
    <submittedName>
        <fullName evidence="2">3-mercaptopyruvate sulfurtransferase</fullName>
        <ecNumber evidence="2">2.8.1.2</ecNumber>
    </submittedName>
</protein>
<reference evidence="2" key="1">
    <citation type="submission" date="2020-02" db="EMBL/GenBank/DDBJ databases">
        <authorList>
            <person name="Meier V. D."/>
        </authorList>
    </citation>
    <scope>NUCLEOTIDE SEQUENCE</scope>
    <source>
        <strain evidence="2">AVDCRST_MAG08</strain>
    </source>
</reference>
<feature type="compositionally biased region" description="Low complexity" evidence="1">
    <location>
        <begin position="26"/>
        <end position="37"/>
    </location>
</feature>
<feature type="non-terminal residue" evidence="2">
    <location>
        <position position="281"/>
    </location>
</feature>
<dbReference type="AlphaFoldDB" id="A0A6J4IPL9"/>
<dbReference type="GO" id="GO:0016784">
    <property type="term" value="F:3-mercaptopyruvate sulfurtransferase activity"/>
    <property type="evidence" value="ECO:0007669"/>
    <property type="project" value="UniProtKB-EC"/>
</dbReference>
<dbReference type="EMBL" id="CADCTG010000184">
    <property type="protein sequence ID" value="CAA9257479.1"/>
    <property type="molecule type" value="Genomic_DNA"/>
</dbReference>
<keyword evidence="2" id="KW-0808">Transferase</keyword>
<feature type="region of interest" description="Disordered" evidence="1">
    <location>
        <begin position="1"/>
        <end position="75"/>
    </location>
</feature>
<feature type="compositionally biased region" description="Basic and acidic residues" evidence="1">
    <location>
        <begin position="8"/>
        <end position="25"/>
    </location>
</feature>
<gene>
    <name evidence="2" type="ORF">AVDCRST_MAG08-2546</name>
</gene>
<name>A0A6J4IPL9_9PROT</name>
<proteinExistence type="predicted"/>
<feature type="compositionally biased region" description="Low complexity" evidence="1">
    <location>
        <begin position="133"/>
        <end position="144"/>
    </location>
</feature>
<keyword evidence="2" id="KW-0670">Pyruvate</keyword>
<accession>A0A6J4IPL9</accession>
<feature type="compositionally biased region" description="Low complexity" evidence="1">
    <location>
        <begin position="221"/>
        <end position="232"/>
    </location>
</feature>
<feature type="compositionally biased region" description="Basic and acidic residues" evidence="1">
    <location>
        <begin position="205"/>
        <end position="215"/>
    </location>
</feature>
<dbReference type="EC" id="2.8.1.2" evidence="2"/>
<evidence type="ECO:0000256" key="1">
    <source>
        <dbReference type="SAM" id="MobiDB-lite"/>
    </source>
</evidence>
<feature type="compositionally biased region" description="Basic residues" evidence="1">
    <location>
        <begin position="156"/>
        <end position="166"/>
    </location>
</feature>
<sequence>GGFGLDRMAGRRDRQAGPGGVRRDQVPAQRGAGRAQGVRGGAHPGRALLRHRSDGRPRQRPAAHDPGPGALRQAHCGLGRVQRLEGGFLRPEGPRLRRAGLVADAAFRAREGGGAGRWLAEVAAREPADGNRRAPCPLARPLRGGLPGRPGERDRRHQAHRPPGRRRGVDLGRPFQGPVRRFGSGAAARLAVRPHARRGQPALRRVAEPGRHDARSGGAAGAVRGCGRASRAAGRDLLRQRRHRVHPDAGAGARRPARGRGVRRLLDRMGLAARNPEGDSL</sequence>
<feature type="region of interest" description="Disordered" evidence="1">
    <location>
        <begin position="128"/>
        <end position="281"/>
    </location>
</feature>
<evidence type="ECO:0000313" key="2">
    <source>
        <dbReference type="EMBL" id="CAA9257479.1"/>
    </source>
</evidence>
<feature type="non-terminal residue" evidence="2">
    <location>
        <position position="1"/>
    </location>
</feature>
<organism evidence="2">
    <name type="scientific">uncultured Acetobacteraceae bacterium</name>
    <dbReference type="NCBI Taxonomy" id="169975"/>
    <lineage>
        <taxon>Bacteria</taxon>
        <taxon>Pseudomonadati</taxon>
        <taxon>Pseudomonadota</taxon>
        <taxon>Alphaproteobacteria</taxon>
        <taxon>Acetobacterales</taxon>
        <taxon>Acetobacteraceae</taxon>
        <taxon>environmental samples</taxon>
    </lineage>
</organism>